<dbReference type="Proteomes" id="UP000193355">
    <property type="component" value="Unassembled WGS sequence"/>
</dbReference>
<accession>A0A1X7IZ20</accession>
<dbReference type="SUPFAM" id="SSF64518">
    <property type="entry name" value="Phase 1 flagellin"/>
    <property type="match status" value="1"/>
</dbReference>
<keyword evidence="3" id="KW-0975">Bacterial flagellum</keyword>
<dbReference type="STRING" id="561720.SAMN06275492_10673"/>
<dbReference type="Gene3D" id="6.10.10.10">
    <property type="entry name" value="Flagellar export chaperone, C-terminal domain"/>
    <property type="match status" value="1"/>
</dbReference>
<keyword evidence="6" id="KW-1185">Reference proteome</keyword>
<keyword evidence="5" id="KW-0966">Cell projection</keyword>
<keyword evidence="5" id="KW-0282">Flagellum</keyword>
<sequence length="411" mass="43940">MSLPVKPIDEVLTNGVTASFTSGKVAFAAIKGSTDVFLHLYDISQPDSIQIFTRDGVLLAGIDPPEEMVDFTEANGFLPGATYQPTGPLVNPAYNNVSPYSQVVYKGTEMAYSGSDNPGGGNLNEYFFIKESPEDLLVFVTGNGSFDITATWTEIKKQDEYSSDYSLSAPLILRSAVPGNDGRINLSGDDDLLNALGFSVVQQSREPIREVLVKDAHSGDVTSSGTVFSGNMVVGVVNPGIDMSIDPSNAVNVRWSDESKGFILSGGDMSFVVHLSDNKTVLQTGANEGEKVGLLFSDSTARGLGLLPPSPSVLSKDLAGGTLSRIDRAINTVSTERTRLGAYQNRLEHTISNVTVASQNLLESKSRIKDLDMAKEMMNFTKINILLQSGTSILAQANQSPDGVLQLLKGQ</sequence>
<organism evidence="5 6">
    <name type="scientific">Dethiosulfovibrio salsuginis</name>
    <dbReference type="NCBI Taxonomy" id="561720"/>
    <lineage>
        <taxon>Bacteria</taxon>
        <taxon>Thermotogati</taxon>
        <taxon>Synergistota</taxon>
        <taxon>Synergistia</taxon>
        <taxon>Synergistales</taxon>
        <taxon>Dethiosulfovibrionaceae</taxon>
        <taxon>Dethiosulfovibrio</taxon>
    </lineage>
</organism>
<dbReference type="AlphaFoldDB" id="A0A1X7IZ20"/>
<proteinExistence type="inferred from homology"/>
<dbReference type="InterPro" id="IPR046358">
    <property type="entry name" value="Flagellin_C"/>
</dbReference>
<reference evidence="6" key="1">
    <citation type="submission" date="2017-04" db="EMBL/GenBank/DDBJ databases">
        <authorList>
            <person name="Varghese N."/>
            <person name="Submissions S."/>
        </authorList>
    </citation>
    <scope>NUCLEOTIDE SEQUENCE [LARGE SCALE GENOMIC DNA]</scope>
    <source>
        <strain evidence="6">USBA 82</strain>
    </source>
</reference>
<protein>
    <submittedName>
        <fullName evidence="5">Flagellin C-terminal helical region</fullName>
    </submittedName>
</protein>
<evidence type="ECO:0000256" key="3">
    <source>
        <dbReference type="ARBA" id="ARBA00023143"/>
    </source>
</evidence>
<name>A0A1X7IZ20_9BACT</name>
<comment type="subcellular location">
    <subcellularLocation>
        <location evidence="1">Bacterial flagellum</location>
    </subcellularLocation>
</comment>
<dbReference type="Gene3D" id="1.20.1330.10">
    <property type="entry name" value="f41 fragment of flagellin, N-terminal domain"/>
    <property type="match status" value="1"/>
</dbReference>
<dbReference type="OrthoDB" id="9796789at2"/>
<dbReference type="InterPro" id="IPR042187">
    <property type="entry name" value="Flagellin_C_sub2"/>
</dbReference>
<comment type="similarity">
    <text evidence="2">Belongs to the bacterial flagellin family.</text>
</comment>
<dbReference type="PANTHER" id="PTHR42792">
    <property type="entry name" value="FLAGELLIN"/>
    <property type="match status" value="1"/>
</dbReference>
<keyword evidence="5" id="KW-0969">Cilium</keyword>
<evidence type="ECO:0000256" key="2">
    <source>
        <dbReference type="ARBA" id="ARBA00005709"/>
    </source>
</evidence>
<dbReference type="PANTHER" id="PTHR42792:SF2">
    <property type="entry name" value="FLAGELLIN"/>
    <property type="match status" value="1"/>
</dbReference>
<dbReference type="GO" id="GO:0009288">
    <property type="term" value="C:bacterial-type flagellum"/>
    <property type="evidence" value="ECO:0007669"/>
    <property type="project" value="UniProtKB-SubCell"/>
</dbReference>
<dbReference type="RefSeq" id="WP_143340800.1">
    <property type="nucleotide sequence ID" value="NZ_FXBB01000006.1"/>
</dbReference>
<feature type="domain" description="Flagellin C-terminal" evidence="4">
    <location>
        <begin position="324"/>
        <end position="408"/>
    </location>
</feature>
<gene>
    <name evidence="5" type="ORF">SAMN06275492_10673</name>
</gene>
<dbReference type="GO" id="GO:0005198">
    <property type="term" value="F:structural molecule activity"/>
    <property type="evidence" value="ECO:0007669"/>
    <property type="project" value="InterPro"/>
</dbReference>
<dbReference type="InterPro" id="IPR001492">
    <property type="entry name" value="Flagellin"/>
</dbReference>
<dbReference type="Pfam" id="PF00700">
    <property type="entry name" value="Flagellin_C"/>
    <property type="match status" value="1"/>
</dbReference>
<evidence type="ECO:0000259" key="4">
    <source>
        <dbReference type="Pfam" id="PF00700"/>
    </source>
</evidence>
<evidence type="ECO:0000256" key="1">
    <source>
        <dbReference type="ARBA" id="ARBA00004365"/>
    </source>
</evidence>
<dbReference type="EMBL" id="FXBB01000006">
    <property type="protein sequence ID" value="SMG20403.1"/>
    <property type="molecule type" value="Genomic_DNA"/>
</dbReference>
<evidence type="ECO:0000313" key="5">
    <source>
        <dbReference type="EMBL" id="SMG20403.1"/>
    </source>
</evidence>
<evidence type="ECO:0000313" key="6">
    <source>
        <dbReference type="Proteomes" id="UP000193355"/>
    </source>
</evidence>